<gene>
    <name evidence="6" type="ordered locus">Rru_A1466</name>
</gene>
<dbReference type="InterPro" id="IPR000847">
    <property type="entry name" value="LysR_HTH_N"/>
</dbReference>
<dbReference type="CDD" id="cd08440">
    <property type="entry name" value="PBP2_LTTR_like_4"/>
    <property type="match status" value="1"/>
</dbReference>
<proteinExistence type="inferred from homology"/>
<evidence type="ECO:0000313" key="7">
    <source>
        <dbReference type="Proteomes" id="UP000001929"/>
    </source>
</evidence>
<dbReference type="HOGENOM" id="CLU_039613_6_0_5"/>
<feature type="domain" description="HTH lysR-type" evidence="5">
    <location>
        <begin position="3"/>
        <end position="60"/>
    </location>
</feature>
<organism evidence="6 7">
    <name type="scientific">Rhodospirillum rubrum (strain ATCC 11170 / ATH 1.1.1 / DSM 467 / LMG 4362 / NCIMB 8255 / S1)</name>
    <dbReference type="NCBI Taxonomy" id="269796"/>
    <lineage>
        <taxon>Bacteria</taxon>
        <taxon>Pseudomonadati</taxon>
        <taxon>Pseudomonadota</taxon>
        <taxon>Alphaproteobacteria</taxon>
        <taxon>Rhodospirillales</taxon>
        <taxon>Rhodospirillaceae</taxon>
        <taxon>Rhodospirillum</taxon>
    </lineage>
</organism>
<name>Q2RUC8_RHORT</name>
<evidence type="ECO:0000256" key="3">
    <source>
        <dbReference type="ARBA" id="ARBA00023125"/>
    </source>
</evidence>
<keyword evidence="2" id="KW-0805">Transcription regulation</keyword>
<keyword evidence="3" id="KW-0238">DNA-binding</keyword>
<dbReference type="EnsemblBacteria" id="ABC22267">
    <property type="protein sequence ID" value="ABC22267"/>
    <property type="gene ID" value="Rru_A1466"/>
</dbReference>
<dbReference type="PhylomeDB" id="Q2RUC8"/>
<dbReference type="InterPro" id="IPR036390">
    <property type="entry name" value="WH_DNA-bd_sf"/>
</dbReference>
<dbReference type="PROSITE" id="PS50931">
    <property type="entry name" value="HTH_LYSR"/>
    <property type="match status" value="1"/>
</dbReference>
<dbReference type="RefSeq" id="WP_011389220.1">
    <property type="nucleotide sequence ID" value="NC_007643.1"/>
</dbReference>
<dbReference type="SUPFAM" id="SSF53850">
    <property type="entry name" value="Periplasmic binding protein-like II"/>
    <property type="match status" value="1"/>
</dbReference>
<dbReference type="EMBL" id="CP000230">
    <property type="protein sequence ID" value="ABC22267.1"/>
    <property type="molecule type" value="Genomic_DNA"/>
</dbReference>
<dbReference type="Pfam" id="PF00126">
    <property type="entry name" value="HTH_1"/>
    <property type="match status" value="1"/>
</dbReference>
<dbReference type="Proteomes" id="UP000001929">
    <property type="component" value="Chromosome"/>
</dbReference>
<dbReference type="AlphaFoldDB" id="Q2RUC8"/>
<keyword evidence="4" id="KW-0804">Transcription</keyword>
<dbReference type="Gene3D" id="3.40.190.290">
    <property type="match status" value="1"/>
</dbReference>
<dbReference type="PANTHER" id="PTHR30419">
    <property type="entry name" value="HTH-TYPE TRANSCRIPTIONAL REGULATOR YBHD"/>
    <property type="match status" value="1"/>
</dbReference>
<dbReference type="Gene3D" id="1.10.10.10">
    <property type="entry name" value="Winged helix-like DNA-binding domain superfamily/Winged helix DNA-binding domain"/>
    <property type="match status" value="1"/>
</dbReference>
<dbReference type="eggNOG" id="COG0583">
    <property type="taxonomic scope" value="Bacteria"/>
</dbReference>
<evidence type="ECO:0000256" key="2">
    <source>
        <dbReference type="ARBA" id="ARBA00023015"/>
    </source>
</evidence>
<sequence>MVPSFRQIRAFLAVARHLKFTRAAEELNVSQPTLTVQINQMEEALSVKLFDRNKRQVSLTPAGRNLIPLLERVLADMDEVMLASSDLALARRGTVRVAALPSVSARLLPVAMVRFKKSHPGIVVRVRDVVGEDIVALVKAEEVDFGVGIRLTPDRDIKVEDFVSDSICAFFPNGHPLETGPSILTMADCVAYPLILTGRNSSVRVLFERSMAREGVEVQVAAEANYMSTALGMVRAGLGVAVLPASAVDSGNAIGLGFKVIDAPWLSRRVGIVRKSGRSLPPVAELFIDALHEVAAGRPDANFTSARRPETRRG</sequence>
<accession>Q2RUC8</accession>
<evidence type="ECO:0000256" key="1">
    <source>
        <dbReference type="ARBA" id="ARBA00009437"/>
    </source>
</evidence>
<dbReference type="GO" id="GO:0005829">
    <property type="term" value="C:cytosol"/>
    <property type="evidence" value="ECO:0007669"/>
    <property type="project" value="TreeGrafter"/>
</dbReference>
<evidence type="ECO:0000259" key="5">
    <source>
        <dbReference type="PROSITE" id="PS50931"/>
    </source>
</evidence>
<keyword evidence="7" id="KW-1185">Reference proteome</keyword>
<evidence type="ECO:0000256" key="4">
    <source>
        <dbReference type="ARBA" id="ARBA00023163"/>
    </source>
</evidence>
<evidence type="ECO:0000313" key="6">
    <source>
        <dbReference type="EMBL" id="ABC22267.1"/>
    </source>
</evidence>
<dbReference type="Pfam" id="PF03466">
    <property type="entry name" value="LysR_substrate"/>
    <property type="match status" value="1"/>
</dbReference>
<protein>
    <submittedName>
        <fullName evidence="6">Transcriptional regulator, LysR family</fullName>
    </submittedName>
</protein>
<comment type="similarity">
    <text evidence="1">Belongs to the LysR transcriptional regulatory family.</text>
</comment>
<dbReference type="GO" id="GO:0003677">
    <property type="term" value="F:DNA binding"/>
    <property type="evidence" value="ECO:0007669"/>
    <property type="project" value="UniProtKB-KW"/>
</dbReference>
<dbReference type="GO" id="GO:0003700">
    <property type="term" value="F:DNA-binding transcription factor activity"/>
    <property type="evidence" value="ECO:0007669"/>
    <property type="project" value="InterPro"/>
</dbReference>
<dbReference type="PANTHER" id="PTHR30419:SF8">
    <property type="entry name" value="NITROGEN ASSIMILATION TRANSCRIPTIONAL ACTIVATOR-RELATED"/>
    <property type="match status" value="1"/>
</dbReference>
<reference evidence="6 7" key="1">
    <citation type="journal article" date="2011" name="Stand. Genomic Sci.">
        <title>Complete genome sequence of Rhodospirillum rubrum type strain (S1).</title>
        <authorList>
            <person name="Munk A.C."/>
            <person name="Copeland A."/>
            <person name="Lucas S."/>
            <person name="Lapidus A."/>
            <person name="Del Rio T.G."/>
            <person name="Barry K."/>
            <person name="Detter J.C."/>
            <person name="Hammon N."/>
            <person name="Israni S."/>
            <person name="Pitluck S."/>
            <person name="Brettin T."/>
            <person name="Bruce D."/>
            <person name="Han C."/>
            <person name="Tapia R."/>
            <person name="Gilna P."/>
            <person name="Schmutz J."/>
            <person name="Larimer F."/>
            <person name="Land M."/>
            <person name="Kyrpides N.C."/>
            <person name="Mavromatis K."/>
            <person name="Richardson P."/>
            <person name="Rohde M."/>
            <person name="Goker M."/>
            <person name="Klenk H.P."/>
            <person name="Zhang Y."/>
            <person name="Roberts G.P."/>
            <person name="Reslewic S."/>
            <person name="Schwartz D.C."/>
        </authorList>
    </citation>
    <scope>NUCLEOTIDE SEQUENCE [LARGE SCALE GENOMIC DNA]</scope>
    <source>
        <strain evidence="7">ATCC 11170 / ATH 1.1.1 / DSM 467 / LMG 4362 / NCIMB 8255 / S1</strain>
    </source>
</reference>
<dbReference type="InterPro" id="IPR005119">
    <property type="entry name" value="LysR_subst-bd"/>
</dbReference>
<dbReference type="InterPro" id="IPR036388">
    <property type="entry name" value="WH-like_DNA-bd_sf"/>
</dbReference>
<dbReference type="SUPFAM" id="SSF46785">
    <property type="entry name" value="Winged helix' DNA-binding domain"/>
    <property type="match status" value="1"/>
</dbReference>
<dbReference type="FunFam" id="1.10.10.10:FF:000001">
    <property type="entry name" value="LysR family transcriptional regulator"/>
    <property type="match status" value="1"/>
</dbReference>
<dbReference type="STRING" id="269796.Rru_A1466"/>
<dbReference type="PATRIC" id="fig|269796.9.peg.1538"/>
<dbReference type="PRINTS" id="PR00039">
    <property type="entry name" value="HTHLYSR"/>
</dbReference>
<dbReference type="KEGG" id="rru:Rru_A1466"/>
<dbReference type="InterPro" id="IPR050950">
    <property type="entry name" value="HTH-type_LysR_regulators"/>
</dbReference>